<sequence length="372" mass="42461">MYQRTGRPDPGLISTANSVQSEIQDLMQSGQYYCTNELANELTRINNAVDHLKLDGNIMSTSDSFKRFYDPRNSVPEGVNPSSNLANAAGFIRDLKSKLHVNSLRDKQENQVRELHQWGVNNLRGIQQALDTSTYNAADRIRQFGDFVGVTDRYTGYRHNLTRGSREPVRMEPKWADRTRQTEYINTLNSTRPWTAFQTRSTPPSSVYYGEPSEALQNRVRFGCTMPAKRNIRGYQTIDSLYPRSNTFYVDPSATHNSGLQALKSMNAYNASTKDDSNIGRMSATKGPVALSVQEQAGINTTFPGRTEYMHKYQTPPMDIPTSDFNINPKPNFLLHGRPLGETTYERHSTEYQTRYEFPDSNKIVRMPWLRK</sequence>
<evidence type="ECO:0000313" key="2">
    <source>
        <dbReference type="Proteomes" id="UP000005408"/>
    </source>
</evidence>
<keyword evidence="2" id="KW-1185">Reference proteome</keyword>
<evidence type="ECO:0000313" key="1">
    <source>
        <dbReference type="EnsemblMetazoa" id="G16810.7:cds"/>
    </source>
</evidence>
<dbReference type="EnsemblMetazoa" id="G16810.7">
    <property type="protein sequence ID" value="G16810.7:cds"/>
    <property type="gene ID" value="G16810"/>
</dbReference>
<protein>
    <submittedName>
        <fullName evidence="1">Uncharacterized protein</fullName>
    </submittedName>
</protein>
<accession>A0A8W8J2V0</accession>
<reference evidence="1" key="1">
    <citation type="submission" date="2022-08" db="UniProtKB">
        <authorList>
            <consortium name="EnsemblMetazoa"/>
        </authorList>
    </citation>
    <scope>IDENTIFICATION</scope>
    <source>
        <strain evidence="1">05x7-T-G4-1.051#20</strain>
    </source>
</reference>
<proteinExistence type="predicted"/>
<name>A0A8W8J2V0_MAGGI</name>
<dbReference type="Proteomes" id="UP000005408">
    <property type="component" value="Unassembled WGS sequence"/>
</dbReference>
<dbReference type="AlphaFoldDB" id="A0A8W8J2V0"/>
<organism evidence="1 2">
    <name type="scientific">Magallana gigas</name>
    <name type="common">Pacific oyster</name>
    <name type="synonym">Crassostrea gigas</name>
    <dbReference type="NCBI Taxonomy" id="29159"/>
    <lineage>
        <taxon>Eukaryota</taxon>
        <taxon>Metazoa</taxon>
        <taxon>Spiralia</taxon>
        <taxon>Lophotrochozoa</taxon>
        <taxon>Mollusca</taxon>
        <taxon>Bivalvia</taxon>
        <taxon>Autobranchia</taxon>
        <taxon>Pteriomorphia</taxon>
        <taxon>Ostreida</taxon>
        <taxon>Ostreoidea</taxon>
        <taxon>Ostreidae</taxon>
        <taxon>Magallana</taxon>
    </lineage>
</organism>
<dbReference type="OrthoDB" id="9979223at2759"/>